<dbReference type="SUPFAM" id="SSF56300">
    <property type="entry name" value="Metallo-dependent phosphatases"/>
    <property type="match status" value="1"/>
</dbReference>
<dbReference type="Proteomes" id="UP000217838">
    <property type="component" value="Unassembled WGS sequence"/>
</dbReference>
<sequence>MDTPLFTIAHISDLHFSKIQLGIAQFMSKRWIGNLNVIFNRGRIYKNSRPRTLIESFKKNNVTHVFISGDVSTTSFKKEFQVAKNFVKDLRDEGFIVFVIPGNHDSYTKRSYKKRLFYNYFDDEHDEKIDFSLKNDFVSALNIGKGHWLVRIDTTYPAPVYLSTGQYTDTIDKNLNDLLKKIPKEDHIIMMNHYPLFHHEHPRRILLGADHLRKTISKYPNIKFYLHGHTHRNTIADLRSSSLPIVLDSGSCSHAKRGSWNLIKVFDNSCSVEVYKCNNQENPPYWDLCKSQSFTSND</sequence>
<evidence type="ECO:0000256" key="3">
    <source>
        <dbReference type="ARBA" id="ARBA00023004"/>
    </source>
</evidence>
<dbReference type="PANTHER" id="PTHR42988">
    <property type="entry name" value="PHOSPHOHYDROLASE"/>
    <property type="match status" value="1"/>
</dbReference>
<evidence type="ECO:0000256" key="1">
    <source>
        <dbReference type="ARBA" id="ARBA00022723"/>
    </source>
</evidence>
<keyword evidence="2" id="KW-0378">Hydrolase</keyword>
<evidence type="ECO:0000313" key="7">
    <source>
        <dbReference type="Proteomes" id="UP000217838"/>
    </source>
</evidence>
<dbReference type="InterPro" id="IPR029052">
    <property type="entry name" value="Metallo-depent_PP-like"/>
</dbReference>
<dbReference type="GO" id="GO:0016787">
    <property type="term" value="F:hydrolase activity"/>
    <property type="evidence" value="ECO:0007669"/>
    <property type="project" value="UniProtKB-KW"/>
</dbReference>
<feature type="domain" description="Calcineurin-like phosphoesterase" evidence="5">
    <location>
        <begin position="7"/>
        <end position="232"/>
    </location>
</feature>
<dbReference type="Pfam" id="PF00149">
    <property type="entry name" value="Metallophos"/>
    <property type="match status" value="1"/>
</dbReference>
<evidence type="ECO:0000256" key="4">
    <source>
        <dbReference type="ARBA" id="ARBA00025742"/>
    </source>
</evidence>
<proteinExistence type="inferred from homology"/>
<evidence type="ECO:0000313" key="6">
    <source>
        <dbReference type="EMBL" id="PCI95592.1"/>
    </source>
</evidence>
<keyword evidence="3" id="KW-0408">Iron</keyword>
<comment type="caution">
    <text evidence="6">The sequence shown here is derived from an EMBL/GenBank/DDBJ whole genome shotgun (WGS) entry which is preliminary data.</text>
</comment>
<dbReference type="InterPro" id="IPR050884">
    <property type="entry name" value="CNP_phosphodiesterase-III"/>
</dbReference>
<dbReference type="PANTHER" id="PTHR42988:SF2">
    <property type="entry name" value="CYCLIC NUCLEOTIDE PHOSPHODIESTERASE CBUA0032-RELATED"/>
    <property type="match status" value="1"/>
</dbReference>
<dbReference type="AlphaFoldDB" id="A0A2A4YL49"/>
<evidence type="ECO:0000256" key="2">
    <source>
        <dbReference type="ARBA" id="ARBA00022801"/>
    </source>
</evidence>
<name>A0A2A4YL49_UNCAE</name>
<keyword evidence="1" id="KW-0479">Metal-binding</keyword>
<reference evidence="7" key="1">
    <citation type="submission" date="2017-08" db="EMBL/GenBank/DDBJ databases">
        <title>A dynamic microbial community with high functional redundancy inhabits the cold, oxic subseafloor aquifer.</title>
        <authorList>
            <person name="Tully B.J."/>
            <person name="Wheat C.G."/>
            <person name="Glazer B.T."/>
            <person name="Huber J.A."/>
        </authorList>
    </citation>
    <scope>NUCLEOTIDE SEQUENCE [LARGE SCALE GENOMIC DNA]</scope>
</reference>
<dbReference type="Gene3D" id="3.60.21.10">
    <property type="match status" value="1"/>
</dbReference>
<evidence type="ECO:0000259" key="5">
    <source>
        <dbReference type="Pfam" id="PF00149"/>
    </source>
</evidence>
<organism evidence="6 7">
    <name type="scientific">Aerophobetes bacterium</name>
    <dbReference type="NCBI Taxonomy" id="2030807"/>
    <lineage>
        <taxon>Bacteria</taxon>
        <taxon>Candidatus Aerophobota</taxon>
    </lineage>
</organism>
<protein>
    <recommendedName>
        <fullName evidence="5">Calcineurin-like phosphoesterase domain-containing protein</fullName>
    </recommendedName>
</protein>
<gene>
    <name evidence="6" type="ORF">COB11_01815</name>
</gene>
<dbReference type="EMBL" id="NVUU01000014">
    <property type="protein sequence ID" value="PCI95592.1"/>
    <property type="molecule type" value="Genomic_DNA"/>
</dbReference>
<accession>A0A2A4YL49</accession>
<dbReference type="InterPro" id="IPR004843">
    <property type="entry name" value="Calcineurin-like_PHP"/>
</dbReference>
<comment type="similarity">
    <text evidence="4">Belongs to the cyclic nucleotide phosphodiesterase class-III family.</text>
</comment>
<dbReference type="GO" id="GO:0046872">
    <property type="term" value="F:metal ion binding"/>
    <property type="evidence" value="ECO:0007669"/>
    <property type="project" value="UniProtKB-KW"/>
</dbReference>